<gene>
    <name evidence="2" type="ORF">PYCCODRAFT_915764</name>
</gene>
<dbReference type="AlphaFoldDB" id="A0A1Y2IEN3"/>
<dbReference type="Proteomes" id="UP000193067">
    <property type="component" value="Unassembled WGS sequence"/>
</dbReference>
<proteinExistence type="predicted"/>
<sequence length="109" mass="11946">MDKSIAAAPSRLTCPTRAACREVTAVAAEKRPSYASYPLHPMTPPELPCIEGTYSPSVHSSTHQHADDDAALPERTFVHRCKPFLASQRSTLNARGRQLQHRDGPVEVV</sequence>
<keyword evidence="3" id="KW-1185">Reference proteome</keyword>
<evidence type="ECO:0000313" key="2">
    <source>
        <dbReference type="EMBL" id="OSC98800.1"/>
    </source>
</evidence>
<evidence type="ECO:0000256" key="1">
    <source>
        <dbReference type="SAM" id="MobiDB-lite"/>
    </source>
</evidence>
<dbReference type="EMBL" id="KZ084134">
    <property type="protein sequence ID" value="OSC98800.1"/>
    <property type="molecule type" value="Genomic_DNA"/>
</dbReference>
<accession>A0A1Y2IEN3</accession>
<evidence type="ECO:0000313" key="3">
    <source>
        <dbReference type="Proteomes" id="UP000193067"/>
    </source>
</evidence>
<protein>
    <submittedName>
        <fullName evidence="2">Uncharacterized protein</fullName>
    </submittedName>
</protein>
<name>A0A1Y2IEN3_TRAC3</name>
<reference evidence="2 3" key="1">
    <citation type="journal article" date="2015" name="Biotechnol. Biofuels">
        <title>Enhanced degradation of softwood versus hardwood by the white-rot fungus Pycnoporus coccineus.</title>
        <authorList>
            <person name="Couturier M."/>
            <person name="Navarro D."/>
            <person name="Chevret D."/>
            <person name="Henrissat B."/>
            <person name="Piumi F."/>
            <person name="Ruiz-Duenas F.J."/>
            <person name="Martinez A.T."/>
            <person name="Grigoriev I.V."/>
            <person name="Riley R."/>
            <person name="Lipzen A."/>
            <person name="Berrin J.G."/>
            <person name="Master E.R."/>
            <person name="Rosso M.N."/>
        </authorList>
    </citation>
    <scope>NUCLEOTIDE SEQUENCE [LARGE SCALE GENOMIC DNA]</scope>
    <source>
        <strain evidence="2 3">BRFM310</strain>
    </source>
</reference>
<feature type="region of interest" description="Disordered" evidence="1">
    <location>
        <begin position="89"/>
        <end position="109"/>
    </location>
</feature>
<feature type="compositionally biased region" description="Basic and acidic residues" evidence="1">
    <location>
        <begin position="100"/>
        <end position="109"/>
    </location>
</feature>
<organism evidence="2 3">
    <name type="scientific">Trametes coccinea (strain BRFM310)</name>
    <name type="common">Pycnoporus coccineus</name>
    <dbReference type="NCBI Taxonomy" id="1353009"/>
    <lineage>
        <taxon>Eukaryota</taxon>
        <taxon>Fungi</taxon>
        <taxon>Dikarya</taxon>
        <taxon>Basidiomycota</taxon>
        <taxon>Agaricomycotina</taxon>
        <taxon>Agaricomycetes</taxon>
        <taxon>Polyporales</taxon>
        <taxon>Polyporaceae</taxon>
        <taxon>Trametes</taxon>
    </lineage>
</organism>